<accession>A0A2A4HXW6</accession>
<sequence length="149" mass="15417">MRIYLTVIDDTAEALSALRFAARRAVKTGGGVEILALLPPQEFIAFGGVQATIEEEQRQRAEGLVARAAGTILEESGVRPSLTVREGDGPKVIRQMIADNPRIAALVLGAAPGAPGALVSHFAAEAGTLPVPLMIVPGGLDAAAIDRLS</sequence>
<dbReference type="EMBL" id="NWVD01000005">
    <property type="protein sequence ID" value="PCG08525.1"/>
    <property type="molecule type" value="Genomic_DNA"/>
</dbReference>
<dbReference type="RefSeq" id="WP_066485767.1">
    <property type="nucleotide sequence ID" value="NZ_JAIEOT010000121.1"/>
</dbReference>
<dbReference type="AlphaFoldDB" id="A0A2A4HXW6"/>
<evidence type="ECO:0000313" key="2">
    <source>
        <dbReference type="EMBL" id="PCG08525.1"/>
    </source>
</evidence>
<dbReference type="Gene3D" id="3.40.50.12370">
    <property type="match status" value="1"/>
</dbReference>
<dbReference type="Pfam" id="PF00582">
    <property type="entry name" value="Usp"/>
    <property type="match status" value="1"/>
</dbReference>
<dbReference type="Proteomes" id="UP000218784">
    <property type="component" value="Unassembled WGS sequence"/>
</dbReference>
<name>A0A2A4HXW6_9SPHN</name>
<dbReference type="InterPro" id="IPR006016">
    <property type="entry name" value="UspA"/>
</dbReference>
<evidence type="ECO:0000313" key="3">
    <source>
        <dbReference type="Proteomes" id="UP000218784"/>
    </source>
</evidence>
<evidence type="ECO:0000259" key="1">
    <source>
        <dbReference type="Pfam" id="PF00582"/>
    </source>
</evidence>
<proteinExistence type="predicted"/>
<comment type="caution">
    <text evidence="2">The sequence shown here is derived from an EMBL/GenBank/DDBJ whole genome shotgun (WGS) entry which is preliminary data.</text>
</comment>
<gene>
    <name evidence="2" type="ORF">COA17_12685</name>
</gene>
<organism evidence="2 3">
    <name type="scientific">Sphingomonas ginsenosidimutans</name>
    <dbReference type="NCBI Taxonomy" id="862134"/>
    <lineage>
        <taxon>Bacteria</taxon>
        <taxon>Pseudomonadati</taxon>
        <taxon>Pseudomonadota</taxon>
        <taxon>Alphaproteobacteria</taxon>
        <taxon>Sphingomonadales</taxon>
        <taxon>Sphingomonadaceae</taxon>
        <taxon>Sphingomonas</taxon>
    </lineage>
</organism>
<dbReference type="SUPFAM" id="SSF52402">
    <property type="entry name" value="Adenine nucleotide alpha hydrolases-like"/>
    <property type="match status" value="1"/>
</dbReference>
<reference evidence="2 3" key="1">
    <citation type="submission" date="2017-09" db="EMBL/GenBank/DDBJ databases">
        <title>Sphingomonas ginsenosidimutans KACC 14949, whole genome shotgun sequence.</title>
        <authorList>
            <person name="Feng G."/>
            <person name="Zhu H."/>
        </authorList>
    </citation>
    <scope>NUCLEOTIDE SEQUENCE [LARGE SCALE GENOMIC DNA]</scope>
    <source>
        <strain evidence="2 3">KACC 14949</strain>
    </source>
</reference>
<protein>
    <submittedName>
        <fullName evidence="2">Universal stress protein</fullName>
    </submittedName>
</protein>
<feature type="domain" description="UspA" evidence="1">
    <location>
        <begin position="5"/>
        <end position="136"/>
    </location>
</feature>
<keyword evidence="3" id="KW-1185">Reference proteome</keyword>